<dbReference type="InterPro" id="IPR002347">
    <property type="entry name" value="SDR_fam"/>
</dbReference>
<reference evidence="4 5" key="1">
    <citation type="submission" date="2017-05" db="EMBL/GenBank/DDBJ databases">
        <authorList>
            <person name="Song R."/>
            <person name="Chenine A.L."/>
            <person name="Ruprecht R.M."/>
        </authorList>
    </citation>
    <scope>NUCLEOTIDE SEQUENCE [LARGE SCALE GENOMIC DNA]</scope>
    <source>
        <strain evidence="4 5">CECT 8898</strain>
    </source>
</reference>
<dbReference type="AlphaFoldDB" id="A0A238K9B4"/>
<dbReference type="SUPFAM" id="SSF51735">
    <property type="entry name" value="NAD(P)-binding Rossmann-fold domains"/>
    <property type="match status" value="1"/>
</dbReference>
<evidence type="ECO:0000259" key="3">
    <source>
        <dbReference type="SMART" id="SM00822"/>
    </source>
</evidence>
<dbReference type="EC" id="1.1.1.30" evidence="4"/>
<dbReference type="Gene3D" id="3.40.50.720">
    <property type="entry name" value="NAD(P)-binding Rossmann-like Domain"/>
    <property type="match status" value="1"/>
</dbReference>
<organism evidence="4 5">
    <name type="scientific">Maliponia aquimaris</name>
    <dbReference type="NCBI Taxonomy" id="1673631"/>
    <lineage>
        <taxon>Bacteria</taxon>
        <taxon>Pseudomonadati</taxon>
        <taxon>Pseudomonadota</taxon>
        <taxon>Alphaproteobacteria</taxon>
        <taxon>Rhodobacterales</taxon>
        <taxon>Paracoccaceae</taxon>
        <taxon>Maliponia</taxon>
    </lineage>
</organism>
<sequence length="257" mass="26816">MTGQARFDFTDVSVLVTGASSGIGFGVAQAFAEAGAELTILAETDAIFDAAARLPGAPRAIRCDIADASAVTEALSGIEHLDVLVNNAGLERPTPLTGRNPTGNATFERIIAVNVTGTQNITDTLASRIADGGRIILTASIWSRTAVPGFSAYVASKHASLGLMRTWAQELGPRRICVNAVCPGWIMTGPALNSLRELADSSGRTEAEVQQEIMSAQAIDGLMEPRDISALYVFLASDAAANITGQAINIDRGEVMA</sequence>
<dbReference type="InterPro" id="IPR020904">
    <property type="entry name" value="Sc_DH/Rdtase_CS"/>
</dbReference>
<accession>A0A238K9B4</accession>
<protein>
    <submittedName>
        <fullName evidence="4">D-beta-hydroxybutyrate dehydrogenase</fullName>
        <ecNumber evidence="4">1.1.1.30</ecNumber>
    </submittedName>
</protein>
<keyword evidence="2 4" id="KW-0560">Oxidoreductase</keyword>
<dbReference type="EMBL" id="FXYF01000004">
    <property type="protein sequence ID" value="SMX39395.1"/>
    <property type="molecule type" value="Genomic_DNA"/>
</dbReference>
<dbReference type="InterPro" id="IPR036291">
    <property type="entry name" value="NAD(P)-bd_dom_sf"/>
</dbReference>
<keyword evidence="5" id="KW-1185">Reference proteome</keyword>
<feature type="domain" description="Ketoreductase" evidence="3">
    <location>
        <begin position="12"/>
        <end position="185"/>
    </location>
</feature>
<evidence type="ECO:0000313" key="4">
    <source>
        <dbReference type="EMBL" id="SMX39395.1"/>
    </source>
</evidence>
<dbReference type="CDD" id="cd05233">
    <property type="entry name" value="SDR_c"/>
    <property type="match status" value="1"/>
</dbReference>
<evidence type="ECO:0000256" key="1">
    <source>
        <dbReference type="ARBA" id="ARBA00006484"/>
    </source>
</evidence>
<proteinExistence type="inferred from homology"/>
<dbReference type="FunFam" id="3.40.50.720:FF:000084">
    <property type="entry name" value="Short-chain dehydrogenase reductase"/>
    <property type="match status" value="1"/>
</dbReference>
<dbReference type="PANTHER" id="PTHR42760:SF133">
    <property type="entry name" value="3-OXOACYL-[ACYL-CARRIER-PROTEIN] REDUCTASE"/>
    <property type="match status" value="1"/>
</dbReference>
<dbReference type="Proteomes" id="UP000207598">
    <property type="component" value="Unassembled WGS sequence"/>
</dbReference>
<gene>
    <name evidence="4" type="primary">bdhA_2</name>
    <name evidence="4" type="ORF">MAA8898_02003</name>
</gene>
<dbReference type="PANTHER" id="PTHR42760">
    <property type="entry name" value="SHORT-CHAIN DEHYDROGENASES/REDUCTASES FAMILY MEMBER"/>
    <property type="match status" value="1"/>
</dbReference>
<evidence type="ECO:0000256" key="2">
    <source>
        <dbReference type="ARBA" id="ARBA00023002"/>
    </source>
</evidence>
<dbReference type="PRINTS" id="PR00081">
    <property type="entry name" value="GDHRDH"/>
</dbReference>
<comment type="similarity">
    <text evidence="1">Belongs to the short-chain dehydrogenases/reductases (SDR) family.</text>
</comment>
<dbReference type="OrthoDB" id="9789398at2"/>
<dbReference type="PRINTS" id="PR00080">
    <property type="entry name" value="SDRFAMILY"/>
</dbReference>
<evidence type="ECO:0000313" key="5">
    <source>
        <dbReference type="Proteomes" id="UP000207598"/>
    </source>
</evidence>
<dbReference type="SMART" id="SM00822">
    <property type="entry name" value="PKS_KR"/>
    <property type="match status" value="1"/>
</dbReference>
<dbReference type="GO" id="GO:0003858">
    <property type="term" value="F:3-hydroxybutyrate dehydrogenase activity"/>
    <property type="evidence" value="ECO:0007669"/>
    <property type="project" value="UniProtKB-EC"/>
</dbReference>
<dbReference type="RefSeq" id="WP_094020816.1">
    <property type="nucleotide sequence ID" value="NZ_FXYF01000004.1"/>
</dbReference>
<dbReference type="PROSITE" id="PS00061">
    <property type="entry name" value="ADH_SHORT"/>
    <property type="match status" value="1"/>
</dbReference>
<dbReference type="GO" id="GO:0006633">
    <property type="term" value="P:fatty acid biosynthetic process"/>
    <property type="evidence" value="ECO:0007669"/>
    <property type="project" value="TreeGrafter"/>
</dbReference>
<dbReference type="Pfam" id="PF13561">
    <property type="entry name" value="adh_short_C2"/>
    <property type="match status" value="1"/>
</dbReference>
<name>A0A238K9B4_9RHOB</name>
<dbReference type="GO" id="GO:0048038">
    <property type="term" value="F:quinone binding"/>
    <property type="evidence" value="ECO:0007669"/>
    <property type="project" value="TreeGrafter"/>
</dbReference>
<dbReference type="InterPro" id="IPR057326">
    <property type="entry name" value="KR_dom"/>
</dbReference>